<dbReference type="Gene3D" id="2.60.40.1120">
    <property type="entry name" value="Carboxypeptidase-like, regulatory domain"/>
    <property type="match status" value="1"/>
</dbReference>
<sequence length="629" mass="67832">MKKEVKHSGIGINLMLLITVFFGSLFSSCYTKDDVPVMPTTESSDSVVYKINVKVVDLSNTPIEHVKIYPMGVETDANGMYTFTLNVAGSVSFSLEKEGYESVSYTVTLPFGKNGETKTVEATFLMKKVEIKEAIYTVAGKVFDGLTKEAVTNATGTWTLRGGAAADNGTLTIGADGTFSQVLHKPGVYDFVINATGKEEVKYSVTIQKIAAGEEYYFNMEIPMYEEGTVEGQTYTLEGTIRDADGQDLTGATVYYSVAGSTETTQVEVYGNEFSIDNLKKGSVTLFVKKDGKNGWSKTFDLNKFSVGTAIAVPVYMTAPKAGEETAEVFVPGQGAELKPVKTESGVTEDGKKMIEVATTLSIPQDALNTATLISTKVNATIDNTTSGGILDVIPAAATFITGEFLPNNTTFAAPLTWKITNPFDKVFIGMKLQYSEDGVNWAAPEKDAGIAVQGNDYIAKIHHFSYYRVVLESSSVDTVTELTPINFEKFYLNNTAKIIKKGEGKFTYTVKNGYKYITSLDGYSENVQALIEAALEGLNGEPMATVEKTGANDIDVPSDWVYVASGQQQFLIKTYTFKVSGGEDIVVKIKTTNGQVSTISGKIEMFDQHHHTHGGHITAGGAGGGAGE</sequence>
<comment type="caution">
    <text evidence="1">The sequence shown here is derived from an EMBL/GenBank/DDBJ whole genome shotgun (WGS) entry which is preliminary data.</text>
</comment>
<dbReference type="InterPro" id="IPR008969">
    <property type="entry name" value="CarboxyPept-like_regulatory"/>
</dbReference>
<name>A0ABR7D3E4_9BACT</name>
<evidence type="ECO:0000313" key="1">
    <source>
        <dbReference type="EMBL" id="MBC5622471.1"/>
    </source>
</evidence>
<proteinExistence type="predicted"/>
<keyword evidence="2" id="KW-1185">Reference proteome</keyword>
<reference evidence="1 2" key="1">
    <citation type="submission" date="2020-08" db="EMBL/GenBank/DDBJ databases">
        <title>Genome public.</title>
        <authorList>
            <person name="Liu C."/>
            <person name="Sun Q."/>
        </authorList>
    </citation>
    <scope>NUCLEOTIDE SEQUENCE [LARGE SCALE GENOMIC DNA]</scope>
    <source>
        <strain evidence="1 2">NSJ-56</strain>
    </source>
</reference>
<accession>A0ABR7D3E4</accession>
<protein>
    <submittedName>
        <fullName evidence="1">DUF3869 domain-containing protein</fullName>
    </submittedName>
</protein>
<dbReference type="EMBL" id="JACOOH010000007">
    <property type="protein sequence ID" value="MBC5622471.1"/>
    <property type="molecule type" value="Genomic_DNA"/>
</dbReference>
<gene>
    <name evidence="1" type="ORF">H8S64_15345</name>
</gene>
<evidence type="ECO:0000313" key="2">
    <source>
        <dbReference type="Proteomes" id="UP000646484"/>
    </source>
</evidence>
<dbReference type="Proteomes" id="UP000646484">
    <property type="component" value="Unassembled WGS sequence"/>
</dbReference>
<dbReference type="PROSITE" id="PS51257">
    <property type="entry name" value="PROKAR_LIPOPROTEIN"/>
    <property type="match status" value="1"/>
</dbReference>
<organism evidence="1 2">
    <name type="scientific">Butyricimonas hominis</name>
    <dbReference type="NCBI Taxonomy" id="2763032"/>
    <lineage>
        <taxon>Bacteria</taxon>
        <taxon>Pseudomonadati</taxon>
        <taxon>Bacteroidota</taxon>
        <taxon>Bacteroidia</taxon>
        <taxon>Bacteroidales</taxon>
        <taxon>Odoribacteraceae</taxon>
        <taxon>Butyricimonas</taxon>
    </lineage>
</organism>
<dbReference type="RefSeq" id="WP_186977200.1">
    <property type="nucleotide sequence ID" value="NZ_JACOOH010000007.1"/>
</dbReference>
<dbReference type="SUPFAM" id="SSF49464">
    <property type="entry name" value="Carboxypeptidase regulatory domain-like"/>
    <property type="match status" value="1"/>
</dbReference>